<evidence type="ECO:0000313" key="2">
    <source>
        <dbReference type="EMBL" id="CEK88084.1"/>
    </source>
</evidence>
<sequence>MPNKARVSQKKLHGNTRKLNFQTRYWLFISASKLMFNFSVLFSAYFQLTTLKLQLYHNSIS</sequence>
<feature type="non-terminal residue" evidence="2">
    <location>
        <position position="61"/>
    </location>
</feature>
<accession>A0A0B7B422</accession>
<feature type="transmembrane region" description="Helical" evidence="1">
    <location>
        <begin position="25"/>
        <end position="46"/>
    </location>
</feature>
<evidence type="ECO:0000313" key="3">
    <source>
        <dbReference type="EMBL" id="CEK88085.1"/>
    </source>
</evidence>
<dbReference type="AlphaFoldDB" id="A0A0B7B422"/>
<protein>
    <submittedName>
        <fullName evidence="2">Uncharacterized protein</fullName>
    </submittedName>
</protein>
<proteinExistence type="predicted"/>
<gene>
    <name evidence="2" type="primary">ORF163125</name>
    <name evidence="3" type="synonym">ORF163128</name>
</gene>
<keyword evidence="1" id="KW-0812">Transmembrane</keyword>
<evidence type="ECO:0000256" key="1">
    <source>
        <dbReference type="SAM" id="Phobius"/>
    </source>
</evidence>
<keyword evidence="1" id="KW-0472">Membrane</keyword>
<dbReference type="EMBL" id="HACG01041219">
    <property type="protein sequence ID" value="CEK88084.1"/>
    <property type="molecule type" value="Transcribed_RNA"/>
</dbReference>
<organism evidence="2">
    <name type="scientific">Arion vulgaris</name>
    <dbReference type="NCBI Taxonomy" id="1028688"/>
    <lineage>
        <taxon>Eukaryota</taxon>
        <taxon>Metazoa</taxon>
        <taxon>Spiralia</taxon>
        <taxon>Lophotrochozoa</taxon>
        <taxon>Mollusca</taxon>
        <taxon>Gastropoda</taxon>
        <taxon>Heterobranchia</taxon>
        <taxon>Euthyneura</taxon>
        <taxon>Panpulmonata</taxon>
        <taxon>Eupulmonata</taxon>
        <taxon>Stylommatophora</taxon>
        <taxon>Helicina</taxon>
        <taxon>Arionoidea</taxon>
        <taxon>Arionidae</taxon>
        <taxon>Arion</taxon>
    </lineage>
</organism>
<reference evidence="2" key="1">
    <citation type="submission" date="2014-12" db="EMBL/GenBank/DDBJ databases">
        <title>Insight into the proteome of Arion vulgaris.</title>
        <authorList>
            <person name="Aradska J."/>
            <person name="Bulat T."/>
            <person name="Smidak R."/>
            <person name="Sarate P."/>
            <person name="Gangsoo J."/>
            <person name="Sialana F."/>
            <person name="Bilban M."/>
            <person name="Lubec G."/>
        </authorList>
    </citation>
    <scope>NUCLEOTIDE SEQUENCE</scope>
    <source>
        <tissue evidence="2">Skin</tissue>
    </source>
</reference>
<dbReference type="EMBL" id="HACG01041220">
    <property type="protein sequence ID" value="CEK88085.1"/>
    <property type="molecule type" value="Transcribed_RNA"/>
</dbReference>
<keyword evidence="1" id="KW-1133">Transmembrane helix</keyword>
<name>A0A0B7B422_9EUPU</name>